<organism evidence="11">
    <name type="scientific">Oikopleura dioica</name>
    <name type="common">Tunicate</name>
    <dbReference type="NCBI Taxonomy" id="34765"/>
    <lineage>
        <taxon>Eukaryota</taxon>
        <taxon>Metazoa</taxon>
        <taxon>Chordata</taxon>
        <taxon>Tunicata</taxon>
        <taxon>Appendicularia</taxon>
        <taxon>Copelata</taxon>
        <taxon>Oikopleuridae</taxon>
        <taxon>Oikopleura</taxon>
    </lineage>
</organism>
<feature type="compositionally biased region" description="Polar residues" evidence="9">
    <location>
        <begin position="907"/>
        <end position="917"/>
    </location>
</feature>
<dbReference type="Pfam" id="PF00642">
    <property type="entry name" value="zf-CCCH"/>
    <property type="match status" value="1"/>
</dbReference>
<evidence type="ECO:0000256" key="3">
    <source>
        <dbReference type="ARBA" id="ARBA00022490"/>
    </source>
</evidence>
<dbReference type="InParanoid" id="E4XN45"/>
<accession>E4XN45</accession>
<dbReference type="SMART" id="SM00356">
    <property type="entry name" value="ZnF_C3H1"/>
    <property type="match status" value="4"/>
</dbReference>
<feature type="region of interest" description="Disordered" evidence="9">
    <location>
        <begin position="848"/>
        <end position="873"/>
    </location>
</feature>
<evidence type="ECO:0000313" key="12">
    <source>
        <dbReference type="Proteomes" id="UP000001307"/>
    </source>
</evidence>
<keyword evidence="3" id="KW-0963">Cytoplasm</keyword>
<dbReference type="InterPro" id="IPR000571">
    <property type="entry name" value="Znf_CCCH"/>
</dbReference>
<dbReference type="InterPro" id="IPR040594">
    <property type="entry name" value="UNK_Znf_1"/>
</dbReference>
<proteinExistence type="inferred from homology"/>
<evidence type="ECO:0000256" key="6">
    <source>
        <dbReference type="ARBA" id="ARBA00022771"/>
    </source>
</evidence>
<feature type="zinc finger region" description="C3H1-type" evidence="8">
    <location>
        <begin position="277"/>
        <end position="305"/>
    </location>
</feature>
<dbReference type="AlphaFoldDB" id="E4XN45"/>
<keyword evidence="12" id="KW-1185">Reference proteome</keyword>
<feature type="domain" description="C3H1-type" evidence="10">
    <location>
        <begin position="277"/>
        <end position="305"/>
    </location>
</feature>
<feature type="compositionally biased region" description="Basic and acidic residues" evidence="9">
    <location>
        <begin position="433"/>
        <end position="470"/>
    </location>
</feature>
<keyword evidence="7 8" id="KW-0862">Zinc</keyword>
<evidence type="ECO:0000256" key="9">
    <source>
        <dbReference type="SAM" id="MobiDB-lite"/>
    </source>
</evidence>
<gene>
    <name evidence="11" type="ORF">GSOID_T00015598001</name>
</gene>
<evidence type="ECO:0000256" key="5">
    <source>
        <dbReference type="ARBA" id="ARBA00022737"/>
    </source>
</evidence>
<evidence type="ECO:0000256" key="8">
    <source>
        <dbReference type="PROSITE-ProRule" id="PRU00723"/>
    </source>
</evidence>
<dbReference type="GO" id="GO:0005737">
    <property type="term" value="C:cytoplasm"/>
    <property type="evidence" value="ECO:0007669"/>
    <property type="project" value="UniProtKB-SubCell"/>
</dbReference>
<dbReference type="InterPro" id="IPR057295">
    <property type="entry name" value="UNK_Znf_4"/>
</dbReference>
<sequence>MNPEGTQNRQSSKNNLEHLPSDDCFSQITKNEKANHLEYLKNFRVNQCPLFLQHKCTQHRPFTCFNWHFQNQRRRRPVQRADKPFNYSPDIYCNKYDETTGTCPDGDCCAYLHRVTGDTERRYHLRYYKTAACIHETDENGHCEKNGPHCAFGHGADDLRSPTFDASCGIEVSSKGELQEKLSLDDNKWNNADFVLSNYKTEICKRPPRLCRQGYACPHFHNPKDRRRNPKKFKYRSTPCPAVKKVGEDWQDPTKCEKGDSCCMCHTRTEQQFHPDIYKSTKCHDMQQTGYCPRGPFCAFAHVEQLEEDAEISGPGKMRVRTSSDAQFELARQRRRDQLEARNMRHNSVAGTEGRGRTQSFSNFRNNADGSIKTAKVSNWGRTSQEMPRPQRQPENKQSPNDIPQPKIWNNNSGITSQSPSSPSIASNSPKFDSPRRRDNQEEPKSRWPPHPDDETSNDKTRDSDPWSPDVFREITDINEFHSEAHEEEIKSGYFGPAQPQESALVDEFSRRRTQSANYTITDGSIWRKDSPPSRSFNDWNNFSNNLRGVVGTNGIGSSSPISIQSSLNSQNSITTAIRNSVLQGNDSSHSRSFNEDILHQENMKLKKELYNAEVAYKQLDKNARRQADYYKSEYDKARKHIMDQTRELDQNIVRVISLLSKYSFFTFKSGRHSCRSQNGIMYRKNTKVDAWKRNNPEIVRGKEKERRERLARAFLDMQGILPVSYLETCIGKIKAGTPGVQKNINKDLKTWKIPNYLLCEMVIEYLQAVTEELTKLKKVSKISSATQTFRASFKADSGIQVNPTCVSSITQTDVYPKSVECQTASLDSPYKSSKQFNIHHLISETGSCRSGKNGGNDALHTPQAKSNVDSEGLTVARPWDMNIHKSPLKSTVKKKLFSPAVDISGTAESSAKPSSARNHKNPPKQSKPRERKRDAAPWAEHPARPVSKYAKQANKNSAGFDSAFSIDSLTNPYIHQLSELPVAPILNTNYFANAEKSQQQQRKQHLPAPIYSQPSAQSFSNNFQMGEAPLDCLGWPISEWGVNTPGQNWADPNLFYALQFDYNESNSSMSMHPNTSSIPHNISHILNN</sequence>
<keyword evidence="6 8" id="KW-0863">Zinc-finger</keyword>
<dbReference type="Pfam" id="PF23035">
    <property type="entry name" value="zf-CCCH_UNK-like_4th"/>
    <property type="match status" value="1"/>
</dbReference>
<evidence type="ECO:0000259" key="10">
    <source>
        <dbReference type="PROSITE" id="PS50103"/>
    </source>
</evidence>
<evidence type="ECO:0000256" key="4">
    <source>
        <dbReference type="ARBA" id="ARBA00022723"/>
    </source>
</evidence>
<evidence type="ECO:0000256" key="2">
    <source>
        <dbReference type="ARBA" id="ARBA00008808"/>
    </source>
</evidence>
<comment type="subcellular location">
    <subcellularLocation>
        <location evidence="1">Cytoplasm</location>
    </subcellularLocation>
</comment>
<keyword evidence="4 8" id="KW-0479">Metal-binding</keyword>
<comment type="similarity">
    <text evidence="2">Belongs to the unkempt family.</text>
</comment>
<dbReference type="InterPro" id="IPR036855">
    <property type="entry name" value="Znf_CCCH_sf"/>
</dbReference>
<keyword evidence="5" id="KW-0677">Repeat</keyword>
<dbReference type="PANTHER" id="PTHR14493">
    <property type="entry name" value="UNKEMPT FAMILY MEMBER"/>
    <property type="match status" value="1"/>
</dbReference>
<dbReference type="Pfam" id="PF23261">
    <property type="entry name" value="zf-CCCH_11"/>
    <property type="match status" value="1"/>
</dbReference>
<dbReference type="EMBL" id="FN653081">
    <property type="protein sequence ID" value="CBY25099.1"/>
    <property type="molecule type" value="Genomic_DNA"/>
</dbReference>
<reference evidence="11" key="1">
    <citation type="journal article" date="2010" name="Science">
        <title>Plasticity of animal genome architecture unmasked by rapid evolution of a pelagic tunicate.</title>
        <authorList>
            <person name="Denoeud F."/>
            <person name="Henriet S."/>
            <person name="Mungpakdee S."/>
            <person name="Aury J.M."/>
            <person name="Da Silva C."/>
            <person name="Brinkmann H."/>
            <person name="Mikhaleva J."/>
            <person name="Olsen L.C."/>
            <person name="Jubin C."/>
            <person name="Canestro C."/>
            <person name="Bouquet J.M."/>
            <person name="Danks G."/>
            <person name="Poulain J."/>
            <person name="Campsteijn C."/>
            <person name="Adamski M."/>
            <person name="Cross I."/>
            <person name="Yadetie F."/>
            <person name="Muffato M."/>
            <person name="Louis A."/>
            <person name="Butcher S."/>
            <person name="Tsagkogeorga G."/>
            <person name="Konrad A."/>
            <person name="Singh S."/>
            <person name="Jensen M.F."/>
            <person name="Cong E.H."/>
            <person name="Eikeseth-Otteraa H."/>
            <person name="Noel B."/>
            <person name="Anthouard V."/>
            <person name="Porcel B.M."/>
            <person name="Kachouri-Lafond R."/>
            <person name="Nishino A."/>
            <person name="Ugolini M."/>
            <person name="Chourrout P."/>
            <person name="Nishida H."/>
            <person name="Aasland R."/>
            <person name="Huzurbazar S."/>
            <person name="Westhof E."/>
            <person name="Delsuc F."/>
            <person name="Lehrach H."/>
            <person name="Reinhardt R."/>
            <person name="Weissenbach J."/>
            <person name="Roy S.W."/>
            <person name="Artiguenave F."/>
            <person name="Postlethwait J.H."/>
            <person name="Manak J.R."/>
            <person name="Thompson E.M."/>
            <person name="Jaillon O."/>
            <person name="Du Pasquier L."/>
            <person name="Boudinot P."/>
            <person name="Liberles D.A."/>
            <person name="Volff J.N."/>
            <person name="Philippe H."/>
            <person name="Lenhard B."/>
            <person name="Roest Crollius H."/>
            <person name="Wincker P."/>
            <person name="Chourrout D."/>
        </authorList>
    </citation>
    <scope>NUCLEOTIDE SEQUENCE [LARGE SCALE GENOMIC DNA]</scope>
</reference>
<dbReference type="Pfam" id="PF25427">
    <property type="entry name" value="zf-CCCH_UNK"/>
    <property type="match status" value="1"/>
</dbReference>
<dbReference type="InterPro" id="IPR057296">
    <property type="entry name" value="UNK_Znf_5"/>
</dbReference>
<name>E4XN45_OIKDI</name>
<feature type="zinc finger region" description="C3H1-type" evidence="8">
    <location>
        <begin position="127"/>
        <end position="157"/>
    </location>
</feature>
<dbReference type="InterPro" id="IPR045234">
    <property type="entry name" value="Unkempt-like"/>
</dbReference>
<dbReference type="SUPFAM" id="SSF90229">
    <property type="entry name" value="CCCH zinc finger"/>
    <property type="match status" value="1"/>
</dbReference>
<feature type="domain" description="C3H1-type" evidence="10">
    <location>
        <begin position="127"/>
        <end position="157"/>
    </location>
</feature>
<dbReference type="GO" id="GO:0008270">
    <property type="term" value="F:zinc ion binding"/>
    <property type="evidence" value="ECO:0007669"/>
    <property type="project" value="UniProtKB-KW"/>
</dbReference>
<feature type="region of interest" description="Disordered" evidence="9">
    <location>
        <begin position="336"/>
        <end position="470"/>
    </location>
</feature>
<protein>
    <recommendedName>
        <fullName evidence="10">C3H1-type domain-containing protein</fullName>
    </recommendedName>
</protein>
<dbReference type="Pfam" id="PF18384">
    <property type="entry name" value="zf_CCCH_5"/>
    <property type="match status" value="1"/>
</dbReference>
<feature type="compositionally biased region" description="Low complexity" evidence="9">
    <location>
        <begin position="411"/>
        <end position="430"/>
    </location>
</feature>
<feature type="zinc finger region" description="C3H1-type" evidence="8">
    <location>
        <begin position="87"/>
        <end position="116"/>
    </location>
</feature>
<evidence type="ECO:0000256" key="1">
    <source>
        <dbReference type="ARBA" id="ARBA00004496"/>
    </source>
</evidence>
<feature type="domain" description="C3H1-type" evidence="10">
    <location>
        <begin position="87"/>
        <end position="116"/>
    </location>
</feature>
<dbReference type="PROSITE" id="PS50103">
    <property type="entry name" value="ZF_C3H1"/>
    <property type="match status" value="3"/>
</dbReference>
<feature type="region of interest" description="Disordered" evidence="9">
    <location>
        <begin position="905"/>
        <end position="951"/>
    </location>
</feature>
<dbReference type="Proteomes" id="UP000001307">
    <property type="component" value="Unassembled WGS sequence"/>
</dbReference>
<dbReference type="OrthoDB" id="20534at2759"/>
<feature type="compositionally biased region" description="Polar residues" evidence="9">
    <location>
        <begin position="357"/>
        <end position="369"/>
    </location>
</feature>
<dbReference type="PANTHER" id="PTHR14493:SF50">
    <property type="entry name" value="RING FINGER PROTEIN UNKEMPT"/>
    <property type="match status" value="1"/>
</dbReference>
<evidence type="ECO:0000256" key="7">
    <source>
        <dbReference type="ARBA" id="ARBA00022833"/>
    </source>
</evidence>
<feature type="compositionally biased region" description="Polar residues" evidence="9">
    <location>
        <begin position="376"/>
        <end position="386"/>
    </location>
</feature>
<evidence type="ECO:0000313" key="11">
    <source>
        <dbReference type="EMBL" id="CBY25099.1"/>
    </source>
</evidence>